<proteinExistence type="predicted"/>
<protein>
    <submittedName>
        <fullName evidence="1">HicB family protein</fullName>
    </submittedName>
</protein>
<dbReference type="EMBL" id="MNUO01000127">
    <property type="protein sequence ID" value="OIN95794.1"/>
    <property type="molecule type" value="Genomic_DNA"/>
</dbReference>
<dbReference type="Proteomes" id="UP000182278">
    <property type="component" value="Unassembled WGS sequence"/>
</dbReference>
<comment type="caution">
    <text evidence="1">The sequence shown here is derived from an EMBL/GenBank/DDBJ whole genome shotgun (WGS) entry which is preliminary data.</text>
</comment>
<sequence>MDEISFVIWKEGRYYVSQCLNVDVSSFGKNVEEAKKNLREAVELYFEKENITLQKIDDIIVGKEKVNA</sequence>
<dbReference type="Gene3D" id="3.30.160.250">
    <property type="match status" value="1"/>
</dbReference>
<reference evidence="1 2" key="1">
    <citation type="journal article" date="2016" name="Environ. Microbiol.">
        <title>Genomic resolution of a cold subsurface aquifer community provides metabolic insights for novel microbes adapted to high CO concentrations.</title>
        <authorList>
            <person name="Probst A.J."/>
            <person name="Castelle C.J."/>
            <person name="Singh A."/>
            <person name="Brown C.T."/>
            <person name="Anantharaman K."/>
            <person name="Sharon I."/>
            <person name="Hug L.A."/>
            <person name="Burstein D."/>
            <person name="Emerson J.B."/>
            <person name="Thomas B.C."/>
            <person name="Banfield J.F."/>
        </authorList>
    </citation>
    <scope>NUCLEOTIDE SEQUENCE [LARGE SCALE GENOMIC DNA]</scope>
    <source>
        <strain evidence="1">CG1_02_38_46</strain>
    </source>
</reference>
<gene>
    <name evidence="1" type="ORF">AUJ66_08245</name>
</gene>
<accession>A0A1J4SAN0</accession>
<dbReference type="InterPro" id="IPR035069">
    <property type="entry name" value="TTHA1013/TTHA0281-like"/>
</dbReference>
<name>A0A1J4SAN0_9BACT</name>
<evidence type="ECO:0000313" key="2">
    <source>
        <dbReference type="Proteomes" id="UP000182278"/>
    </source>
</evidence>
<dbReference type="STRING" id="1817893.AUJ66_08245"/>
<organism evidence="1 2">
    <name type="scientific">Candidatus Desantisbacteria bacterium CG1_02_38_46</name>
    <dbReference type="NCBI Taxonomy" id="1817893"/>
    <lineage>
        <taxon>Bacteria</taxon>
        <taxon>Candidatus Desantisiibacteriota</taxon>
    </lineage>
</organism>
<dbReference type="AlphaFoldDB" id="A0A1J4SAN0"/>
<dbReference type="SUPFAM" id="SSF143100">
    <property type="entry name" value="TTHA1013/TTHA0281-like"/>
    <property type="match status" value="1"/>
</dbReference>
<evidence type="ECO:0000313" key="1">
    <source>
        <dbReference type="EMBL" id="OIN95794.1"/>
    </source>
</evidence>